<evidence type="ECO:0000256" key="1">
    <source>
        <dbReference type="PROSITE-ProRule" id="PRU00169"/>
    </source>
</evidence>
<keyword evidence="2" id="KW-0812">Transmembrane</keyword>
<name>A0A7S1NJI5_9EUGL</name>
<protein>
    <recommendedName>
        <fullName evidence="3">Response regulatory domain-containing protein</fullName>
    </recommendedName>
</protein>
<dbReference type="InterPro" id="IPR011006">
    <property type="entry name" value="CheY-like_superfamily"/>
</dbReference>
<dbReference type="InterPro" id="IPR036890">
    <property type="entry name" value="HATPase_C_sf"/>
</dbReference>
<evidence type="ECO:0000259" key="3">
    <source>
        <dbReference type="PROSITE" id="PS50110"/>
    </source>
</evidence>
<evidence type="ECO:0000256" key="2">
    <source>
        <dbReference type="SAM" id="Phobius"/>
    </source>
</evidence>
<dbReference type="InterPro" id="IPR001789">
    <property type="entry name" value="Sig_transdc_resp-reg_receiver"/>
</dbReference>
<dbReference type="PROSITE" id="PS50110">
    <property type="entry name" value="RESPONSE_REGULATORY"/>
    <property type="match status" value="1"/>
</dbReference>
<dbReference type="Gene3D" id="3.30.565.10">
    <property type="entry name" value="Histidine kinase-like ATPase, C-terminal domain"/>
    <property type="match status" value="1"/>
</dbReference>
<dbReference type="SUPFAM" id="SSF52172">
    <property type="entry name" value="CheY-like"/>
    <property type="match status" value="1"/>
</dbReference>
<feature type="modified residue" description="4-aspartylphosphate" evidence="1">
    <location>
        <position position="437"/>
    </location>
</feature>
<dbReference type="GO" id="GO:0000160">
    <property type="term" value="P:phosphorelay signal transduction system"/>
    <property type="evidence" value="ECO:0007669"/>
    <property type="project" value="InterPro"/>
</dbReference>
<feature type="transmembrane region" description="Helical" evidence="2">
    <location>
        <begin position="67"/>
        <end position="84"/>
    </location>
</feature>
<organism evidence="4">
    <name type="scientific">Eutreptiella gymnastica</name>
    <dbReference type="NCBI Taxonomy" id="73025"/>
    <lineage>
        <taxon>Eukaryota</taxon>
        <taxon>Discoba</taxon>
        <taxon>Euglenozoa</taxon>
        <taxon>Euglenida</taxon>
        <taxon>Spirocuta</taxon>
        <taxon>Euglenophyceae</taxon>
        <taxon>Eutreptiales</taxon>
        <taxon>Eutreptiaceae</taxon>
        <taxon>Eutreptiella</taxon>
    </lineage>
</organism>
<proteinExistence type="predicted"/>
<dbReference type="Gene3D" id="3.40.50.2300">
    <property type="match status" value="1"/>
</dbReference>
<accession>A0A7S1NJI5</accession>
<evidence type="ECO:0000313" key="4">
    <source>
        <dbReference type="EMBL" id="CAD9023862.1"/>
    </source>
</evidence>
<keyword evidence="2" id="KW-0472">Membrane</keyword>
<reference evidence="4" key="1">
    <citation type="submission" date="2021-01" db="EMBL/GenBank/DDBJ databases">
        <authorList>
            <person name="Corre E."/>
            <person name="Pelletier E."/>
            <person name="Niang G."/>
            <person name="Scheremetjew M."/>
            <person name="Finn R."/>
            <person name="Kale V."/>
            <person name="Holt S."/>
            <person name="Cochrane G."/>
            <person name="Meng A."/>
            <person name="Brown T."/>
            <person name="Cohen L."/>
        </authorList>
    </citation>
    <scope>NUCLEOTIDE SEQUENCE</scope>
    <source>
        <strain evidence="4">NIES-381</strain>
    </source>
</reference>
<feature type="domain" description="Response regulatory" evidence="3">
    <location>
        <begin position="382"/>
        <end position="506"/>
    </location>
</feature>
<gene>
    <name evidence="4" type="ORF">EGYM00392_LOCUS34987</name>
</gene>
<feature type="transmembrane region" description="Helical" evidence="2">
    <location>
        <begin position="96"/>
        <end position="115"/>
    </location>
</feature>
<dbReference type="AlphaFoldDB" id="A0A7S1NJI5"/>
<keyword evidence="2" id="KW-1133">Transmembrane helix</keyword>
<dbReference type="EMBL" id="HBGA01093652">
    <property type="protein sequence ID" value="CAD9023862.1"/>
    <property type="molecule type" value="Transcribed_RNA"/>
</dbReference>
<sequence>MGSSALSADNLKSVYAAASCATSNNDARSVIDVIVIEGRVEAMILKVVFGATYVLMNLAYLGFQRCIFMAMLSLTLMVAAWMIIVVDDSGTVIQQLWVLLCMFVACVLFSAQVALERRKSFLVRVSHDRQHLALRRADSVLNHTLKNTMSDAAGQLEVFLSARGQDLSPAEKHCLGMSAAALWRGIRSCRHRMVYMQLEAGTFVHRPAESDVPAFLHDVTGGVCVQLDTENLRQTKGKFDTVLAGLILDNAISNASRHGHATDPRITVTVSGCPGPTLLFQVTNVANPARRPLRRIDTESLLSGDYRNNYQPSRNWTSDGIGMQHIALAARAASATIHLEQKQGIVTFKAYIPWQPTQMPVVVDPNSTLTETPTIPFPPGVHIACLDDSAMSLFILRAHLDKYPGAPTVTTFGSGGPKDVALFLEHSIRDANIVILDYHLDYPGAETTGVEVLKQLQRSGFQGLVCIRSANSSAEDNERYLSAGFHCPLGKELPLAKAIPILAAAYRDHLDLTGLGCPT</sequence>
<keyword evidence="1" id="KW-0597">Phosphoprotein</keyword>